<evidence type="ECO:0000256" key="11">
    <source>
        <dbReference type="HAMAP-Rule" id="MF_00036"/>
    </source>
</evidence>
<dbReference type="SUPFAM" id="SSF50447">
    <property type="entry name" value="Translation proteins"/>
    <property type="match status" value="1"/>
</dbReference>
<dbReference type="SUPFAM" id="SSF55186">
    <property type="entry name" value="ThrRS/AlaRS common domain"/>
    <property type="match status" value="1"/>
</dbReference>
<dbReference type="Gene3D" id="2.40.30.130">
    <property type="match status" value="1"/>
</dbReference>
<dbReference type="PROSITE" id="PS50860">
    <property type="entry name" value="AA_TRNA_LIGASE_II_ALA"/>
    <property type="match status" value="1"/>
</dbReference>
<feature type="binding site" evidence="11">
    <location>
        <position position="678"/>
    </location>
    <ligand>
        <name>Zn(2+)</name>
        <dbReference type="ChEBI" id="CHEBI:29105"/>
    </ligand>
</feature>
<feature type="binding site" evidence="11">
    <location>
        <position position="565"/>
    </location>
    <ligand>
        <name>Zn(2+)</name>
        <dbReference type="ChEBI" id="CHEBI:29105"/>
    </ligand>
</feature>
<evidence type="ECO:0000256" key="8">
    <source>
        <dbReference type="ARBA" id="ARBA00022884"/>
    </source>
</evidence>
<dbReference type="Gene3D" id="3.30.980.10">
    <property type="entry name" value="Threonyl-trna Synthetase, Chain A, domain 2"/>
    <property type="match status" value="1"/>
</dbReference>
<dbReference type="InterPro" id="IPR018165">
    <property type="entry name" value="Ala-tRNA-synth_IIc_core"/>
</dbReference>
<dbReference type="InterPro" id="IPR050058">
    <property type="entry name" value="Ala-tRNA_ligase"/>
</dbReference>
<evidence type="ECO:0000256" key="3">
    <source>
        <dbReference type="ARBA" id="ARBA00022598"/>
    </source>
</evidence>
<dbReference type="Pfam" id="PF07973">
    <property type="entry name" value="tRNA_SAD"/>
    <property type="match status" value="1"/>
</dbReference>
<organism evidence="13 14">
    <name type="scientific">Candidatus Hydrogenosomobacter endosymbioticus</name>
    <dbReference type="NCBI Taxonomy" id="2558174"/>
    <lineage>
        <taxon>Bacteria</taxon>
        <taxon>Pseudomonadati</taxon>
        <taxon>Pseudomonadota</taxon>
        <taxon>Alphaproteobacteria</taxon>
        <taxon>Holosporales</taxon>
        <taxon>Holosporaceae</taxon>
        <taxon>Candidatus Hydrogenosomobacter</taxon>
    </lineage>
</organism>
<comment type="domain">
    <text evidence="11">Consists of three domains; the N-terminal catalytic domain, the editing domain and the C-terminal C-Ala domain. The editing domain removes incorrectly charged amino acids, while the C-Ala domain, along with tRNA(Ala), serves as a bridge to cooperatively bring together the editing and aminoacylation centers thus stimulating deacylation of misacylated tRNAs.</text>
</comment>
<evidence type="ECO:0000313" key="14">
    <source>
        <dbReference type="Proteomes" id="UP001320209"/>
    </source>
</evidence>
<evidence type="ECO:0000256" key="2">
    <source>
        <dbReference type="ARBA" id="ARBA00022555"/>
    </source>
</evidence>
<dbReference type="NCBIfam" id="TIGR00344">
    <property type="entry name" value="alaS"/>
    <property type="match status" value="1"/>
</dbReference>
<dbReference type="InterPro" id="IPR002318">
    <property type="entry name" value="Ala-tRNA-lgiase_IIc"/>
</dbReference>
<dbReference type="SMART" id="SM00863">
    <property type="entry name" value="tRNA_SAD"/>
    <property type="match status" value="1"/>
</dbReference>
<reference evidence="13" key="1">
    <citation type="submission" date="2021-10" db="EMBL/GenBank/DDBJ databases">
        <title>Genome Sequence of The Candidatus Hydrogeosomobacter endosymbioticus, an Intracellular Bacterial Symbiont of the Anaerobic Ciliate GW7.</title>
        <authorList>
            <person name="Shiohama Y."/>
            <person name="Shinzato N."/>
        </authorList>
    </citation>
    <scope>NUCLEOTIDE SEQUENCE [LARGE SCALE GENOMIC DNA]</scope>
    <source>
        <strain evidence="13">200920</strain>
    </source>
</reference>
<dbReference type="HAMAP" id="MF_00036_B">
    <property type="entry name" value="Ala_tRNA_synth_B"/>
    <property type="match status" value="1"/>
</dbReference>
<keyword evidence="10 11" id="KW-0030">Aminoacyl-tRNA synthetase</keyword>
<dbReference type="InterPro" id="IPR045864">
    <property type="entry name" value="aa-tRNA-synth_II/BPL/LPL"/>
</dbReference>
<dbReference type="EMBL" id="AP025225">
    <property type="protein sequence ID" value="BDB96183.1"/>
    <property type="molecule type" value="Genomic_DNA"/>
</dbReference>
<evidence type="ECO:0000313" key="13">
    <source>
        <dbReference type="EMBL" id="BDB96183.1"/>
    </source>
</evidence>
<dbReference type="Gene3D" id="3.30.930.10">
    <property type="entry name" value="Bira Bifunctional Protein, Domain 2"/>
    <property type="match status" value="1"/>
</dbReference>
<evidence type="ECO:0000259" key="12">
    <source>
        <dbReference type="PROSITE" id="PS50860"/>
    </source>
</evidence>
<dbReference type="EC" id="6.1.1.7" evidence="11"/>
<dbReference type="InterPro" id="IPR018162">
    <property type="entry name" value="Ala-tRNA-ligase_IIc_anticod-bd"/>
</dbReference>
<feature type="binding site" evidence="11">
    <location>
        <position position="569"/>
    </location>
    <ligand>
        <name>Zn(2+)</name>
        <dbReference type="ChEBI" id="CHEBI:29105"/>
    </ligand>
</feature>
<dbReference type="InterPro" id="IPR012947">
    <property type="entry name" value="tRNA_SAD"/>
</dbReference>
<evidence type="ECO:0000256" key="1">
    <source>
        <dbReference type="ARBA" id="ARBA00008226"/>
    </source>
</evidence>
<dbReference type="InterPro" id="IPR018164">
    <property type="entry name" value="Ala-tRNA-synth_IIc_N"/>
</dbReference>
<dbReference type="Gene3D" id="3.10.310.40">
    <property type="match status" value="1"/>
</dbReference>
<evidence type="ECO:0000256" key="4">
    <source>
        <dbReference type="ARBA" id="ARBA00022723"/>
    </source>
</evidence>
<keyword evidence="9 11" id="KW-0648">Protein biosynthesis</keyword>
<comment type="similarity">
    <text evidence="1 11">Belongs to the class-II aminoacyl-tRNA synthetase family.</text>
</comment>
<dbReference type="InterPro" id="IPR023033">
    <property type="entry name" value="Ala_tRNA_ligase_euk/bac"/>
</dbReference>
<dbReference type="Pfam" id="PF01411">
    <property type="entry name" value="tRNA-synt_2c"/>
    <property type="match status" value="1"/>
</dbReference>
<dbReference type="Gene3D" id="3.30.54.20">
    <property type="match status" value="1"/>
</dbReference>
<keyword evidence="2 11" id="KW-0820">tRNA-binding</keyword>
<feature type="domain" description="Alanyl-transfer RNA synthetases family profile" evidence="12">
    <location>
        <begin position="1"/>
        <end position="717"/>
    </location>
</feature>
<dbReference type="PANTHER" id="PTHR11777:SF9">
    <property type="entry name" value="ALANINE--TRNA LIGASE, CYTOPLASMIC"/>
    <property type="match status" value="1"/>
</dbReference>
<dbReference type="RefSeq" id="WP_236865694.1">
    <property type="nucleotide sequence ID" value="NZ_AP025225.1"/>
</dbReference>
<dbReference type="SUPFAM" id="SSF101353">
    <property type="entry name" value="Putative anticodon-binding domain of alanyl-tRNA synthetase (AlaRS)"/>
    <property type="match status" value="1"/>
</dbReference>
<comment type="function">
    <text evidence="11">Catalyzes the attachment of alanine to tRNA(Ala) in a two-step reaction: alanine is first activated by ATP to form Ala-AMP and then transferred to the acceptor end of tRNA(Ala). Also edits incorrectly charged Ser-tRNA(Ala) and Gly-tRNA(Ala) via its editing domain.</text>
</comment>
<evidence type="ECO:0000256" key="7">
    <source>
        <dbReference type="ARBA" id="ARBA00022840"/>
    </source>
</evidence>
<keyword evidence="14" id="KW-1185">Reference proteome</keyword>
<keyword evidence="3 11" id="KW-0436">Ligase</keyword>
<gene>
    <name evidence="11 13" type="primary">alaS</name>
    <name evidence="13" type="ORF">HYD_3160</name>
</gene>
<dbReference type="PANTHER" id="PTHR11777">
    <property type="entry name" value="ALANYL-TRNA SYNTHETASE"/>
    <property type="match status" value="1"/>
</dbReference>
<comment type="catalytic activity">
    <reaction evidence="11">
        <text>tRNA(Ala) + L-alanine + ATP = L-alanyl-tRNA(Ala) + AMP + diphosphate</text>
        <dbReference type="Rhea" id="RHEA:12540"/>
        <dbReference type="Rhea" id="RHEA-COMP:9657"/>
        <dbReference type="Rhea" id="RHEA-COMP:9923"/>
        <dbReference type="ChEBI" id="CHEBI:30616"/>
        <dbReference type="ChEBI" id="CHEBI:33019"/>
        <dbReference type="ChEBI" id="CHEBI:57972"/>
        <dbReference type="ChEBI" id="CHEBI:78442"/>
        <dbReference type="ChEBI" id="CHEBI:78497"/>
        <dbReference type="ChEBI" id="CHEBI:456215"/>
        <dbReference type="EC" id="6.1.1.7"/>
    </reaction>
</comment>
<dbReference type="SUPFAM" id="SSF55681">
    <property type="entry name" value="Class II aaRS and biotin synthetases"/>
    <property type="match status" value="1"/>
</dbReference>
<evidence type="ECO:0000256" key="6">
    <source>
        <dbReference type="ARBA" id="ARBA00022833"/>
    </source>
</evidence>
<dbReference type="Proteomes" id="UP001320209">
    <property type="component" value="Chromosome"/>
</dbReference>
<keyword evidence="8 11" id="KW-0694">RNA-binding</keyword>
<keyword evidence="5 11" id="KW-0547">Nucleotide-binding</keyword>
<evidence type="ECO:0000256" key="10">
    <source>
        <dbReference type="ARBA" id="ARBA00023146"/>
    </source>
</evidence>
<comment type="cofactor">
    <cofactor evidence="11">
        <name>Zn(2+)</name>
        <dbReference type="ChEBI" id="CHEBI:29105"/>
    </cofactor>
    <text evidence="11">Binds 1 zinc ion per subunit.</text>
</comment>
<name>A0ABM7V8T8_9PROT</name>
<proteinExistence type="inferred from homology"/>
<evidence type="ECO:0000256" key="5">
    <source>
        <dbReference type="ARBA" id="ARBA00022741"/>
    </source>
</evidence>
<dbReference type="InterPro" id="IPR018163">
    <property type="entry name" value="Thr/Ala-tRNA-synth_IIc_edit"/>
</dbReference>
<dbReference type="CDD" id="cd00673">
    <property type="entry name" value="AlaRS_core"/>
    <property type="match status" value="1"/>
</dbReference>
<feature type="binding site" evidence="11">
    <location>
        <position position="674"/>
    </location>
    <ligand>
        <name>Zn(2+)</name>
        <dbReference type="ChEBI" id="CHEBI:29105"/>
    </ligand>
</feature>
<keyword evidence="11" id="KW-0963">Cytoplasm</keyword>
<protein>
    <recommendedName>
        <fullName evidence="11">Alanine--tRNA ligase</fullName>
        <ecNumber evidence="11">6.1.1.7</ecNumber>
    </recommendedName>
    <alternativeName>
        <fullName evidence="11">Alanyl-tRNA synthetase</fullName>
        <shortName evidence="11">AlaRS</shortName>
    </alternativeName>
</protein>
<dbReference type="Pfam" id="PF02272">
    <property type="entry name" value="DHHA1"/>
    <property type="match status" value="1"/>
</dbReference>
<evidence type="ECO:0000256" key="9">
    <source>
        <dbReference type="ARBA" id="ARBA00022917"/>
    </source>
</evidence>
<dbReference type="InterPro" id="IPR003156">
    <property type="entry name" value="DHHA1_dom"/>
</dbReference>
<keyword evidence="7 11" id="KW-0067">ATP-binding</keyword>
<sequence length="894" mass="98291">MKTSNIRSSFLQFFKDKGHEIVAPSSLVPENDDSLLFTNSGMVQFKNIFIGKEQRGYSRASTCQKSVRAGGKHNDLDQVGHTARHHTFFEMLGNFSFGDYFKESAILYAWECLTKVFEISKDRLCVTVYHDDEEAVRLWKSIAGFSDDRIIRISTSDNFWSMGDTGPCGPCTEIFYDHGEHISGGKPGETDADGDRFVELWNLVFMQFEQVSKDKRVSLPKPSIDTGMGIERIAAVLQGVHDNFDIDIFSSLIARLFEISGKDRLDIYKVPSRIVVDHLRSAAFLIADGVFPSNEGRGYVLRRIMRRAIKNARSMTDDRQLFQKLMPTLVDNMGGFYKELVQAQPLIGSIFSQEYDSFCKVFENGMPVLQRIISDLLPGQALSGADAFRLYDTYGMPIDVINDELSYRGILLDERSFNELMDDQRRRSREGALMCASVSPECQAYASLSQRIPATVFTGYNEIGGAAAIKAIIVGGEEKNEVISGQSAAIVVDATPFYAESGGQASDKGYMKSRSGASFASIYEVIKVNGLFIHKVIVSDGAFRMGDSVDLNIDAARRKKIMANHSATHLMQAALRSVLGEHVMQKGSYVSDDRIRFDFSHGIQMTAEEIAHVERIVNDSIRQNTSVVTEVMSYSDASDSGAMALFGEKYGDVVRVVSIGMCENFVTPFSMELCGGTHVKRTGEIGVFKITGESSCMSGVRRIDAITGEAAFKLFQDIYSKVRTIASVAKISMSEIDSLPQKLEALIDENKILRKEAIRMGASDCALSSVVSESIGSAQFWHSSLSNHEVKSLKSVVDNMKRKIGSGVVMVSNIEAQDASDGSVDAKHKVTVIVGVTDDLVDRLSAVKLLSSAIGKVGGEKCGGRDDIAQGGGHNHFGIEALISSVRESIKSSF</sequence>
<keyword evidence="6 11" id="KW-0862">Zinc</keyword>
<dbReference type="PRINTS" id="PR00980">
    <property type="entry name" value="TRNASYNTHALA"/>
</dbReference>
<dbReference type="InterPro" id="IPR009000">
    <property type="entry name" value="Transl_B-barrel_sf"/>
</dbReference>
<keyword evidence="4 11" id="KW-0479">Metal-binding</keyword>
<accession>A0ABM7V8T8</accession>
<dbReference type="GO" id="GO:0016874">
    <property type="term" value="F:ligase activity"/>
    <property type="evidence" value="ECO:0007669"/>
    <property type="project" value="UniProtKB-KW"/>
</dbReference>
<comment type="subcellular location">
    <subcellularLocation>
        <location evidence="11">Cytoplasm</location>
    </subcellularLocation>
</comment>